<reference evidence="2 3" key="1">
    <citation type="journal article" date="2015" name="BMC Genomics">
        <title>Comparative genomics and metabolic profiling of the genus Lysobacter.</title>
        <authorList>
            <person name="de Bruijn I."/>
            <person name="Cheng X."/>
            <person name="de Jager V."/>
            <person name="Exposito R.G."/>
            <person name="Watrous J."/>
            <person name="Patel N."/>
            <person name="Postma J."/>
            <person name="Dorrestein P.C."/>
            <person name="Kobayashi D."/>
            <person name="Raaijmakers J.M."/>
        </authorList>
    </citation>
    <scope>NUCLEOTIDE SEQUENCE [LARGE SCALE GENOMIC DNA]</scope>
    <source>
        <strain evidence="2 3">76</strain>
    </source>
</reference>
<dbReference type="Proteomes" id="UP000060787">
    <property type="component" value="Chromosome"/>
</dbReference>
<feature type="region of interest" description="Disordered" evidence="1">
    <location>
        <begin position="206"/>
        <end position="241"/>
    </location>
</feature>
<accession>A0A0S2FG68</accession>
<dbReference type="STRING" id="84531.LA76x_4417"/>
<protein>
    <submittedName>
        <fullName evidence="2">Uncharacterized protein</fullName>
    </submittedName>
</protein>
<evidence type="ECO:0000313" key="2">
    <source>
        <dbReference type="EMBL" id="ALN82527.1"/>
    </source>
</evidence>
<proteinExistence type="predicted"/>
<evidence type="ECO:0000313" key="3">
    <source>
        <dbReference type="Proteomes" id="UP000060787"/>
    </source>
</evidence>
<dbReference type="KEGG" id="lab:LA76x_4417"/>
<evidence type="ECO:0000256" key="1">
    <source>
        <dbReference type="SAM" id="MobiDB-lite"/>
    </source>
</evidence>
<dbReference type="AlphaFoldDB" id="A0A0S2FG68"/>
<dbReference type="eggNOG" id="ENOG5033F3N">
    <property type="taxonomic scope" value="Bacteria"/>
</dbReference>
<feature type="region of interest" description="Disordered" evidence="1">
    <location>
        <begin position="140"/>
        <end position="162"/>
    </location>
</feature>
<organism evidence="2 3">
    <name type="scientific">Lysobacter antibioticus</name>
    <dbReference type="NCBI Taxonomy" id="84531"/>
    <lineage>
        <taxon>Bacteria</taxon>
        <taxon>Pseudomonadati</taxon>
        <taxon>Pseudomonadota</taxon>
        <taxon>Gammaproteobacteria</taxon>
        <taxon>Lysobacterales</taxon>
        <taxon>Lysobacteraceae</taxon>
        <taxon>Lysobacter</taxon>
    </lineage>
</organism>
<name>A0A0S2FG68_LYSAN</name>
<keyword evidence="3" id="KW-1185">Reference proteome</keyword>
<sequence length="241" mass="24956">MTAVSPDATFASAAAVNGAALNGAAMSRTAADPIRTELDHHVGLLALHVLGRELSEGERVQVSAALDAIDADSKARAAAPAGAPTVGQLGRSQAGNLIESGRQRIEDVIEQSLRRTQATVRKDARAEREAEAAVLGAVERATSLDDLRPPKPPPGSAGGAAGERPMIAQIADQLAHLVQIEVEACFDKQFGPLAKQLQSVIDAAKDNGLIPKSQDSAPSDESRADAENSGNPAAKPDRDNN</sequence>
<dbReference type="RefSeq" id="WP_057919228.1">
    <property type="nucleotide sequence ID" value="NZ_CP011129.1"/>
</dbReference>
<dbReference type="PATRIC" id="fig|84531.8.peg.4414"/>
<dbReference type="EMBL" id="CP011129">
    <property type="protein sequence ID" value="ALN82527.1"/>
    <property type="molecule type" value="Genomic_DNA"/>
</dbReference>
<gene>
    <name evidence="2" type="ORF">LA76x_4417</name>
</gene>